<dbReference type="Gene3D" id="3.40.50.150">
    <property type="entry name" value="Vaccinia Virus protein VP39"/>
    <property type="match status" value="1"/>
</dbReference>
<dbReference type="Proteomes" id="UP000249910">
    <property type="component" value="Chromosome"/>
</dbReference>
<dbReference type="EMBL" id="CP022132">
    <property type="protein sequence ID" value="ASG67540.1"/>
    <property type="molecule type" value="Genomic_DNA"/>
</dbReference>
<name>A0ABM6LY45_9GAMM</name>
<protein>
    <recommendedName>
        <fullName evidence="1">Methyltransferase domain-containing protein</fullName>
    </recommendedName>
</protein>
<dbReference type="InterPro" id="IPR041698">
    <property type="entry name" value="Methyltransf_25"/>
</dbReference>
<organism evidence="2 3">
    <name type="scientific">Francisella halioticida</name>
    <dbReference type="NCBI Taxonomy" id="549298"/>
    <lineage>
        <taxon>Bacteria</taxon>
        <taxon>Pseudomonadati</taxon>
        <taxon>Pseudomonadota</taxon>
        <taxon>Gammaproteobacteria</taxon>
        <taxon>Thiotrichales</taxon>
        <taxon>Francisellaceae</taxon>
        <taxon>Francisella</taxon>
    </lineage>
</organism>
<proteinExistence type="predicted"/>
<dbReference type="Pfam" id="PF13649">
    <property type="entry name" value="Methyltransf_25"/>
    <property type="match status" value="1"/>
</dbReference>
<feature type="domain" description="Methyltransferase" evidence="1">
    <location>
        <begin position="59"/>
        <end position="113"/>
    </location>
</feature>
<evidence type="ECO:0000259" key="1">
    <source>
        <dbReference type="Pfam" id="PF13649"/>
    </source>
</evidence>
<dbReference type="SUPFAM" id="SSF53335">
    <property type="entry name" value="S-adenosyl-L-methionine-dependent methyltransferases"/>
    <property type="match status" value="1"/>
</dbReference>
<reference evidence="2 3" key="1">
    <citation type="submission" date="2017-06" db="EMBL/GenBank/DDBJ databases">
        <title>Complete genome of Francisella halioticida.</title>
        <authorList>
            <person name="Sjodin A."/>
        </authorList>
    </citation>
    <scope>NUCLEOTIDE SEQUENCE [LARGE SCALE GENOMIC DNA]</scope>
    <source>
        <strain evidence="2 3">DSM 23729</strain>
    </source>
</reference>
<sequence length="130" mass="14925">MVIKCNAFRVNRKVVRIKSDMYTKYAKQYDESIQNNIYNAYFERPSLQKLISNIRDMDVIDLGCGSGIYAEYFVSHGARSVTCIDLSEEMIEIVNSKLGDKVEAYSQDISNGIMSPEKATDFRKIFIPRC</sequence>
<accession>A0ABM6LY45</accession>
<gene>
    <name evidence="2" type="ORF">CDV26_03240</name>
</gene>
<evidence type="ECO:0000313" key="2">
    <source>
        <dbReference type="EMBL" id="ASG67540.1"/>
    </source>
</evidence>
<keyword evidence="3" id="KW-1185">Reference proteome</keyword>
<evidence type="ECO:0000313" key="3">
    <source>
        <dbReference type="Proteomes" id="UP000249910"/>
    </source>
</evidence>
<dbReference type="CDD" id="cd02440">
    <property type="entry name" value="AdoMet_MTases"/>
    <property type="match status" value="1"/>
</dbReference>
<dbReference type="InterPro" id="IPR029063">
    <property type="entry name" value="SAM-dependent_MTases_sf"/>
</dbReference>